<keyword evidence="2" id="KW-1185">Reference proteome</keyword>
<proteinExistence type="predicted"/>
<protein>
    <recommendedName>
        <fullName evidence="3">Glycosyltransferase</fullName>
    </recommendedName>
</protein>
<evidence type="ECO:0000313" key="2">
    <source>
        <dbReference type="Proteomes" id="UP000515344"/>
    </source>
</evidence>
<dbReference type="AlphaFoldDB" id="A0A7G5XHQ3"/>
<dbReference type="Proteomes" id="UP000515344">
    <property type="component" value="Chromosome"/>
</dbReference>
<dbReference type="RefSeq" id="WP_182803687.1">
    <property type="nucleotide sequence ID" value="NZ_CP060007.1"/>
</dbReference>
<gene>
    <name evidence="1" type="ORF">H4075_02085</name>
</gene>
<dbReference type="EMBL" id="CP060007">
    <property type="protein sequence ID" value="QNA45006.1"/>
    <property type="molecule type" value="Genomic_DNA"/>
</dbReference>
<organism evidence="1 2">
    <name type="scientific">Lacibacter sediminis</name>
    <dbReference type="NCBI Taxonomy" id="2760713"/>
    <lineage>
        <taxon>Bacteria</taxon>
        <taxon>Pseudomonadati</taxon>
        <taxon>Bacteroidota</taxon>
        <taxon>Chitinophagia</taxon>
        <taxon>Chitinophagales</taxon>
        <taxon>Chitinophagaceae</taxon>
        <taxon>Lacibacter</taxon>
    </lineage>
</organism>
<reference evidence="2" key="1">
    <citation type="submission" date="2020-08" db="EMBL/GenBank/DDBJ databases">
        <title>Lacibacter sp. S13-6-6 genome sequencing.</title>
        <authorList>
            <person name="Jin L."/>
        </authorList>
    </citation>
    <scope>NUCLEOTIDE SEQUENCE [LARGE SCALE GENOMIC DNA]</scope>
    <source>
        <strain evidence="2">S13-6-6</strain>
    </source>
</reference>
<evidence type="ECO:0008006" key="3">
    <source>
        <dbReference type="Google" id="ProtNLM"/>
    </source>
</evidence>
<dbReference type="Gene3D" id="3.40.50.2000">
    <property type="entry name" value="Glycogen Phosphorylase B"/>
    <property type="match status" value="1"/>
</dbReference>
<dbReference type="SUPFAM" id="SSF53756">
    <property type="entry name" value="UDP-Glycosyltransferase/glycogen phosphorylase"/>
    <property type="match status" value="1"/>
</dbReference>
<accession>A0A7G5XHQ3</accession>
<evidence type="ECO:0000313" key="1">
    <source>
        <dbReference type="EMBL" id="QNA45006.1"/>
    </source>
</evidence>
<dbReference type="KEGG" id="lacs:H4075_02085"/>
<name>A0A7G5XHQ3_9BACT</name>
<sequence length="394" mass="44519">MKRMLFITSTNLAANPRLVKELSLAIDAGYDTTVVQFSVGNWSDGLTTALQQRFQNTAFISLSALRSPFFPWLWSSLLQKFYNSLPVSFLTTEMLSIVTGKRSWILLRFLKKVSQSYDWVIAHNPGAFYPAYVYSQRSGAKLGIDVEDYHPGETTFPKQQQQMLRLMQLLLPKATYCSYAAPLIAAEVQKNIPGMLNKQLVLLNGFLASEFIAPELQTGNRLKLVWFSQNIDSGRGLEEVIPAVNELHSLVELHLIGYLQPQFAEMHLKNRNGIVLHDPMPQHELHTFLATCDVGLATDVPVNKNRELALTNKILAYAQAGLYILSFPVQAQLDFLKTYQLHYSIMNNSCAAIVPVLTSLNKDFINAAKAEQFTIGMQFDWKKLGRPLVETWQQ</sequence>